<feature type="transmembrane region" description="Helical" evidence="9">
    <location>
        <begin position="52"/>
        <end position="72"/>
    </location>
</feature>
<keyword evidence="3 9" id="KW-1003">Cell membrane</keyword>
<evidence type="ECO:0000256" key="2">
    <source>
        <dbReference type="ARBA" id="ARBA00022448"/>
    </source>
</evidence>
<protein>
    <recommendedName>
        <fullName evidence="9">Protein translocase subunit SecE</fullName>
    </recommendedName>
</protein>
<dbReference type="PRINTS" id="PR01650">
    <property type="entry name" value="SECETRNLCASE"/>
</dbReference>
<comment type="similarity">
    <text evidence="9">Belongs to the SecE/SEC61-gamma family.</text>
</comment>
<evidence type="ECO:0000256" key="9">
    <source>
        <dbReference type="HAMAP-Rule" id="MF_00422"/>
    </source>
</evidence>
<dbReference type="Proteomes" id="UP000199588">
    <property type="component" value="Unassembled WGS sequence"/>
</dbReference>
<organism evidence="10 11">
    <name type="scientific">Basfia succiniciproducens</name>
    <dbReference type="NCBI Taxonomy" id="653940"/>
    <lineage>
        <taxon>Bacteria</taxon>
        <taxon>Pseudomonadati</taxon>
        <taxon>Pseudomonadota</taxon>
        <taxon>Gammaproteobacteria</taxon>
        <taxon>Pasteurellales</taxon>
        <taxon>Pasteurellaceae</taxon>
        <taxon>Basfia</taxon>
    </lineage>
</organism>
<evidence type="ECO:0000313" key="11">
    <source>
        <dbReference type="Proteomes" id="UP000199588"/>
    </source>
</evidence>
<comment type="subcellular location">
    <subcellularLocation>
        <location evidence="1">Membrane</location>
    </subcellularLocation>
</comment>
<dbReference type="InterPro" id="IPR005807">
    <property type="entry name" value="SecE_bac"/>
</dbReference>
<dbReference type="Pfam" id="PF00584">
    <property type="entry name" value="SecE"/>
    <property type="match status" value="1"/>
</dbReference>
<keyword evidence="4 9" id="KW-0812">Transmembrane</keyword>
<evidence type="ECO:0000256" key="7">
    <source>
        <dbReference type="ARBA" id="ARBA00023010"/>
    </source>
</evidence>
<proteinExistence type="inferred from homology"/>
<dbReference type="Gene3D" id="1.20.5.1030">
    <property type="entry name" value="Preprotein translocase secy subunit"/>
    <property type="match status" value="1"/>
</dbReference>
<dbReference type="InterPro" id="IPR001901">
    <property type="entry name" value="Translocase_SecE/Sec61-g"/>
</dbReference>
<comment type="function">
    <text evidence="9">Essential subunit of the Sec protein translocation channel SecYEG. Clamps together the 2 halves of SecY. May contact the channel plug during translocation.</text>
</comment>
<comment type="caution">
    <text evidence="9">Lacks conserved residue(s) required for the propagation of feature annotation.</text>
</comment>
<dbReference type="EMBL" id="FMUQ01000003">
    <property type="protein sequence ID" value="SCX83468.1"/>
    <property type="molecule type" value="Genomic_DNA"/>
</dbReference>
<evidence type="ECO:0000256" key="4">
    <source>
        <dbReference type="ARBA" id="ARBA00022692"/>
    </source>
</evidence>
<reference evidence="10 11" key="1">
    <citation type="submission" date="2016-10" db="EMBL/GenBank/DDBJ databases">
        <authorList>
            <person name="Varghese N."/>
            <person name="Submissions S."/>
        </authorList>
    </citation>
    <scope>NUCLEOTIDE SEQUENCE [LARGE SCALE GENOMIC DNA]</scope>
    <source>
        <strain evidence="10 11">DSM 22022</strain>
    </source>
</reference>
<evidence type="ECO:0000256" key="1">
    <source>
        <dbReference type="ARBA" id="ARBA00004370"/>
    </source>
</evidence>
<keyword evidence="5 9" id="KW-0653">Protein transport</keyword>
<dbReference type="HAMAP" id="MF_00422">
    <property type="entry name" value="SecE"/>
    <property type="match status" value="1"/>
</dbReference>
<evidence type="ECO:0000256" key="6">
    <source>
        <dbReference type="ARBA" id="ARBA00022989"/>
    </source>
</evidence>
<keyword evidence="6 9" id="KW-1133">Transmembrane helix</keyword>
<name>A0A1G5AZY4_9PAST</name>
<dbReference type="NCBIfam" id="TIGR00964">
    <property type="entry name" value="secE_bact"/>
    <property type="match status" value="1"/>
</dbReference>
<dbReference type="PANTHER" id="PTHR33910:SF1">
    <property type="entry name" value="PROTEIN TRANSLOCASE SUBUNIT SECE"/>
    <property type="match status" value="1"/>
</dbReference>
<comment type="caution">
    <text evidence="10">The sequence shown here is derived from an EMBL/GenBank/DDBJ whole genome shotgun (WGS) entry which is preliminary data.</text>
</comment>
<comment type="subunit">
    <text evidence="9">Component of the Sec protein translocase complex. Heterotrimer consisting of SecY, SecE and SecG subunits. The heterotrimers can form oligomers, although 1 heterotrimer is thought to be able to translocate proteins. Interacts with the ribosome. Interacts with SecDF, and other proteins may be involved. Interacts with SecA.</text>
</comment>
<dbReference type="InterPro" id="IPR038379">
    <property type="entry name" value="SecE_sf"/>
</dbReference>
<evidence type="ECO:0000256" key="5">
    <source>
        <dbReference type="ARBA" id="ARBA00022927"/>
    </source>
</evidence>
<keyword evidence="8 9" id="KW-0472">Membrane</keyword>
<dbReference type="PANTHER" id="PTHR33910">
    <property type="entry name" value="PROTEIN TRANSLOCASE SUBUNIT SECE"/>
    <property type="match status" value="1"/>
</dbReference>
<evidence type="ECO:0000313" key="10">
    <source>
        <dbReference type="EMBL" id="SCX83468.1"/>
    </source>
</evidence>
<dbReference type="PROSITE" id="PS01067">
    <property type="entry name" value="SECE_SEC61G"/>
    <property type="match status" value="1"/>
</dbReference>
<feature type="transmembrane region" description="Helical" evidence="9">
    <location>
        <begin position="105"/>
        <end position="132"/>
    </location>
</feature>
<keyword evidence="2 9" id="KW-0813">Transport</keyword>
<dbReference type="NCBIfam" id="NF004376">
    <property type="entry name" value="PRK05740.2-1"/>
    <property type="match status" value="1"/>
</dbReference>
<keyword evidence="11" id="KW-1185">Reference proteome</keyword>
<accession>A0A1G5AZY4</accession>
<dbReference type="RefSeq" id="WP_011199386.1">
    <property type="nucleotide sequence ID" value="NZ_CP015031.1"/>
</dbReference>
<evidence type="ECO:0000256" key="3">
    <source>
        <dbReference type="ARBA" id="ARBA00022475"/>
    </source>
</evidence>
<gene>
    <name evidence="9" type="primary">secE</name>
    <name evidence="10" type="ORF">SAMN02910354_00559</name>
</gene>
<feature type="transmembrane region" description="Helical" evidence="9">
    <location>
        <begin position="26"/>
        <end position="45"/>
    </location>
</feature>
<evidence type="ECO:0000256" key="8">
    <source>
        <dbReference type="ARBA" id="ARBA00023136"/>
    </source>
</evidence>
<sequence>MALAIDKKKKNAPEEVEQKSKGLNTFLWVLVAVVIAVAAFGNVYYAEQFSTAVRVVAVVVLLAVALGIAAVTNQGKVALAFFGESRTELRRIVWPTRPEAMQTTLIVIGVTVLTSLILWGFDSIIVSIINFLTDLRF</sequence>
<keyword evidence="7 9" id="KW-0811">Translocation</keyword>